<proteinExistence type="predicted"/>
<gene>
    <name evidence="2" type="ORF">TCAL_14416</name>
</gene>
<name>A0A553PLV7_TIGCA</name>
<comment type="caution">
    <text evidence="2">The sequence shown here is derived from an EMBL/GenBank/DDBJ whole genome shotgun (WGS) entry which is preliminary data.</text>
</comment>
<evidence type="ECO:0000313" key="3">
    <source>
        <dbReference type="Proteomes" id="UP000318571"/>
    </source>
</evidence>
<feature type="signal peptide" evidence="1">
    <location>
        <begin position="1"/>
        <end position="16"/>
    </location>
</feature>
<dbReference type="Proteomes" id="UP000318571">
    <property type="component" value="Chromosome 11"/>
</dbReference>
<keyword evidence="1" id="KW-0732">Signal</keyword>
<sequence>MKLMLALAALMGLGLGAPMGPQTIVSPSSGSLVVIPLSPEQLAEFFSILDNDQGENEGTIYVDDEEDEDVQIPVEEDGVQEVPDMSMTNLIPSREKRSADPEPFFFRRRRRFNRRRGRFGPRRRFRRRRFYRHH</sequence>
<reference evidence="2 3" key="1">
    <citation type="journal article" date="2018" name="Nat. Ecol. Evol.">
        <title>Genomic signatures of mitonuclear coevolution across populations of Tigriopus californicus.</title>
        <authorList>
            <person name="Barreto F.S."/>
            <person name="Watson E.T."/>
            <person name="Lima T.G."/>
            <person name="Willett C.S."/>
            <person name="Edmands S."/>
            <person name="Li W."/>
            <person name="Burton R.S."/>
        </authorList>
    </citation>
    <scope>NUCLEOTIDE SEQUENCE [LARGE SCALE GENOMIC DNA]</scope>
    <source>
        <strain evidence="2 3">San Diego</strain>
    </source>
</reference>
<evidence type="ECO:0000313" key="2">
    <source>
        <dbReference type="EMBL" id="TRY78663.1"/>
    </source>
</evidence>
<accession>A0A553PLV7</accession>
<dbReference type="EMBL" id="VCGU01000003">
    <property type="protein sequence ID" value="TRY78663.1"/>
    <property type="molecule type" value="Genomic_DNA"/>
</dbReference>
<organism evidence="2 3">
    <name type="scientific">Tigriopus californicus</name>
    <name type="common">Marine copepod</name>
    <dbReference type="NCBI Taxonomy" id="6832"/>
    <lineage>
        <taxon>Eukaryota</taxon>
        <taxon>Metazoa</taxon>
        <taxon>Ecdysozoa</taxon>
        <taxon>Arthropoda</taxon>
        <taxon>Crustacea</taxon>
        <taxon>Multicrustacea</taxon>
        <taxon>Hexanauplia</taxon>
        <taxon>Copepoda</taxon>
        <taxon>Harpacticoida</taxon>
        <taxon>Harpacticidae</taxon>
        <taxon>Tigriopus</taxon>
    </lineage>
</organism>
<protein>
    <submittedName>
        <fullName evidence="2">Uncharacterized protein</fullName>
    </submittedName>
</protein>
<dbReference type="AlphaFoldDB" id="A0A553PLV7"/>
<evidence type="ECO:0000256" key="1">
    <source>
        <dbReference type="SAM" id="SignalP"/>
    </source>
</evidence>
<keyword evidence="3" id="KW-1185">Reference proteome</keyword>
<feature type="chain" id="PRO_5022072287" evidence="1">
    <location>
        <begin position="17"/>
        <end position="134"/>
    </location>
</feature>